<dbReference type="InterPro" id="IPR050767">
    <property type="entry name" value="Sel1_AlgK"/>
</dbReference>
<evidence type="ECO:0000313" key="3">
    <source>
        <dbReference type="Proteomes" id="UP000266841"/>
    </source>
</evidence>
<dbReference type="SUPFAM" id="SSF81901">
    <property type="entry name" value="HCP-like"/>
    <property type="match status" value="1"/>
</dbReference>
<dbReference type="SMART" id="SM00671">
    <property type="entry name" value="SEL1"/>
    <property type="match status" value="2"/>
</dbReference>
<protein>
    <submittedName>
        <fullName evidence="2">Uncharacterized protein</fullName>
    </submittedName>
</protein>
<evidence type="ECO:0000313" key="2">
    <source>
        <dbReference type="EMBL" id="EJK71554.1"/>
    </source>
</evidence>
<evidence type="ECO:0000256" key="1">
    <source>
        <dbReference type="ARBA" id="ARBA00038101"/>
    </source>
</evidence>
<keyword evidence="3" id="KW-1185">Reference proteome</keyword>
<dbReference type="Pfam" id="PF08238">
    <property type="entry name" value="Sel1"/>
    <property type="match status" value="2"/>
</dbReference>
<reference evidence="2 3" key="1">
    <citation type="journal article" date="2012" name="Genome Biol.">
        <title>Genome and low-iron response of an oceanic diatom adapted to chronic iron limitation.</title>
        <authorList>
            <person name="Lommer M."/>
            <person name="Specht M."/>
            <person name="Roy A.S."/>
            <person name="Kraemer L."/>
            <person name="Andreson R."/>
            <person name="Gutowska M.A."/>
            <person name="Wolf J."/>
            <person name="Bergner S.V."/>
            <person name="Schilhabel M.B."/>
            <person name="Klostermeier U.C."/>
            <person name="Beiko R.G."/>
            <person name="Rosenstiel P."/>
            <person name="Hippler M."/>
            <person name="Laroche J."/>
        </authorList>
    </citation>
    <scope>NUCLEOTIDE SEQUENCE [LARGE SCALE GENOMIC DNA]</scope>
    <source>
        <strain evidence="2 3">CCMP1005</strain>
    </source>
</reference>
<feature type="non-terminal residue" evidence="2">
    <location>
        <position position="192"/>
    </location>
</feature>
<dbReference type="Proteomes" id="UP000266841">
    <property type="component" value="Unassembled WGS sequence"/>
</dbReference>
<gene>
    <name evidence="2" type="ORF">THAOC_06990</name>
</gene>
<dbReference type="EMBL" id="AGNL01007074">
    <property type="protein sequence ID" value="EJK71554.1"/>
    <property type="molecule type" value="Genomic_DNA"/>
</dbReference>
<sequence>MSCPAEACANCGKDSSDAVKLKHGVPPRQVLQRGLPEGPPQAAQEGVQATRGRVEGRAAVQICNGCVMAAQNRGMNDCAFCRTPYPDDDADALAGIQARALKKDPDAIHLLGNKYHFGKFGLQKDMQKAAELYTEAAELGSIVALFELGVAYLFGNGVRQDNVKAVEIFEKAAMQGHAESRFNLGNHEALRG</sequence>
<organism evidence="2 3">
    <name type="scientific">Thalassiosira oceanica</name>
    <name type="common">Marine diatom</name>
    <dbReference type="NCBI Taxonomy" id="159749"/>
    <lineage>
        <taxon>Eukaryota</taxon>
        <taxon>Sar</taxon>
        <taxon>Stramenopiles</taxon>
        <taxon>Ochrophyta</taxon>
        <taxon>Bacillariophyta</taxon>
        <taxon>Coscinodiscophyceae</taxon>
        <taxon>Thalassiosirophycidae</taxon>
        <taxon>Thalassiosirales</taxon>
        <taxon>Thalassiosiraceae</taxon>
        <taxon>Thalassiosira</taxon>
    </lineage>
</organism>
<dbReference type="Gene3D" id="1.25.40.10">
    <property type="entry name" value="Tetratricopeptide repeat domain"/>
    <property type="match status" value="1"/>
</dbReference>
<comment type="similarity">
    <text evidence="1">Belongs to the sel-1 family.</text>
</comment>
<dbReference type="InterPro" id="IPR006597">
    <property type="entry name" value="Sel1-like"/>
</dbReference>
<dbReference type="PANTHER" id="PTHR11102">
    <property type="entry name" value="SEL-1-LIKE PROTEIN"/>
    <property type="match status" value="1"/>
</dbReference>
<proteinExistence type="inferred from homology"/>
<comment type="caution">
    <text evidence="2">The sequence shown here is derived from an EMBL/GenBank/DDBJ whole genome shotgun (WGS) entry which is preliminary data.</text>
</comment>
<name>K0T319_THAOC</name>
<accession>K0T319</accession>
<dbReference type="AlphaFoldDB" id="K0T319"/>
<dbReference type="InterPro" id="IPR011990">
    <property type="entry name" value="TPR-like_helical_dom_sf"/>
</dbReference>
<dbReference type="PANTHER" id="PTHR11102:SF160">
    <property type="entry name" value="ERAD-ASSOCIATED E3 UBIQUITIN-PROTEIN LIGASE COMPONENT HRD3"/>
    <property type="match status" value="1"/>
</dbReference>
<dbReference type="OrthoDB" id="2384430at2759"/>